<sequence>MAGWDKLQEIVRFEIIQRGEEGCNVDGFAEKLAAAGERHDALMEIYNELSALEVSADFPYEEPSDLEEIRRLRPEGPRTLAANLTDEQWMDKFYGAWLGRSVGCALGKPLEFWDYLYGKDGRPGWENIELWFRGAGAWPIKGYTPGESAAKEQYGLGLNDWSPMSTSETIQYMESDDDIRYTVLGLLLLEQKGLAFDSWDIGKLWHKNLTYSQVCTAETQSYLNFAHETSHLNGDKPADWAERLERVRMHMNPYREWIGAQIRADGLAYGAAGKPELAAELGWRDASFSHVKNGIYGEMFVAAMIAAAFVEKDSKRIVEIGLSEIPATSRLAYDVRKAVSIAEKASSDRELVSQIWNSFSHYDAVHTNNNAALVAASLVYAGDDFEKAVTTAVYGGMDTDCNGATVGSIMGAKLGAAALPKSWIDPLNDTLYAELSGFHPIAISEVARRSYNVFRKIEAELNHS</sequence>
<dbReference type="EMBL" id="CP016808">
    <property type="protein sequence ID" value="ANY65582.1"/>
    <property type="molecule type" value="Genomic_DNA"/>
</dbReference>
<dbReference type="PANTHER" id="PTHR16222">
    <property type="entry name" value="ADP-RIBOSYLGLYCOHYDROLASE"/>
    <property type="match status" value="1"/>
</dbReference>
<organism evidence="2">
    <name type="scientific">Paenibacillus sp. BIHB 4019</name>
    <dbReference type="NCBI Taxonomy" id="1870819"/>
    <lineage>
        <taxon>Bacteria</taxon>
        <taxon>Bacillati</taxon>
        <taxon>Bacillota</taxon>
        <taxon>Bacilli</taxon>
        <taxon>Bacillales</taxon>
        <taxon>Paenibacillaceae</taxon>
        <taxon>Paenibacillus</taxon>
    </lineage>
</organism>
<name>A0A1B2DD05_9BACL</name>
<dbReference type="GO" id="GO:0046872">
    <property type="term" value="F:metal ion binding"/>
    <property type="evidence" value="ECO:0007669"/>
    <property type="project" value="UniProtKB-KW"/>
</dbReference>
<proteinExistence type="predicted"/>
<keyword evidence="1" id="KW-0460">Magnesium</keyword>
<dbReference type="SUPFAM" id="SSF101478">
    <property type="entry name" value="ADP-ribosylglycohydrolase"/>
    <property type="match status" value="1"/>
</dbReference>
<feature type="binding site" evidence="1">
    <location>
        <position position="398"/>
    </location>
    <ligand>
        <name>Mg(2+)</name>
        <dbReference type="ChEBI" id="CHEBI:18420"/>
        <label>1</label>
    </ligand>
</feature>
<dbReference type="PANTHER" id="PTHR16222:SF12">
    <property type="entry name" value="ADP-RIBOSYLGLYCOHYDROLASE-RELATED"/>
    <property type="match status" value="1"/>
</dbReference>
<evidence type="ECO:0008006" key="3">
    <source>
        <dbReference type="Google" id="ProtNLM"/>
    </source>
</evidence>
<dbReference type="Gene3D" id="1.10.4080.10">
    <property type="entry name" value="ADP-ribosylation/Crystallin J1"/>
    <property type="match status" value="1"/>
</dbReference>
<dbReference type="InterPro" id="IPR036705">
    <property type="entry name" value="Ribosyl_crysJ1_sf"/>
</dbReference>
<comment type="cofactor">
    <cofactor evidence="1">
        <name>Mg(2+)</name>
        <dbReference type="ChEBI" id="CHEBI:18420"/>
    </cofactor>
    <text evidence="1">Binds 2 magnesium ions per subunit.</text>
</comment>
<evidence type="ECO:0000313" key="2">
    <source>
        <dbReference type="EMBL" id="ANY65582.1"/>
    </source>
</evidence>
<feature type="binding site" evidence="1">
    <location>
        <position position="400"/>
    </location>
    <ligand>
        <name>Mg(2+)</name>
        <dbReference type="ChEBI" id="CHEBI:18420"/>
        <label>1</label>
    </ligand>
</feature>
<accession>A0A1B2DD05</accession>
<dbReference type="AlphaFoldDB" id="A0A1B2DD05"/>
<keyword evidence="1" id="KW-0479">Metal-binding</keyword>
<dbReference type="RefSeq" id="WP_099516978.1">
    <property type="nucleotide sequence ID" value="NZ_CP016808.1"/>
</dbReference>
<evidence type="ECO:0000256" key="1">
    <source>
        <dbReference type="PIRSR" id="PIRSR605502-1"/>
    </source>
</evidence>
<protein>
    <recommendedName>
        <fullName evidence="3">ADP-ribosylglycohydrolase</fullName>
    </recommendedName>
</protein>
<reference evidence="2" key="1">
    <citation type="submission" date="2016-08" db="EMBL/GenBank/DDBJ databases">
        <title>Complete Genome Seqeunce of Paenibacillus sp. BIHB 4019 from tea rhizoplane.</title>
        <authorList>
            <person name="Thakur R."/>
            <person name="Swarnkar M.K."/>
            <person name="Gulati A."/>
        </authorList>
    </citation>
    <scope>NUCLEOTIDE SEQUENCE [LARGE SCALE GENOMIC DNA]</scope>
    <source>
        <strain evidence="2">BIHB4019</strain>
    </source>
</reference>
<dbReference type="InterPro" id="IPR005502">
    <property type="entry name" value="Ribosyl_crysJ1"/>
</dbReference>
<dbReference type="InterPro" id="IPR050792">
    <property type="entry name" value="ADP-ribosylglycohydrolase"/>
</dbReference>
<dbReference type="Pfam" id="PF03747">
    <property type="entry name" value="ADP_ribosyl_GH"/>
    <property type="match status" value="1"/>
</dbReference>
<gene>
    <name evidence="2" type="ORF">BBD42_03240</name>
</gene>